<comment type="similarity">
    <text evidence="7">Belongs to the plant thionin (TC 1.C.44) family. 4 C-C subfamily.</text>
</comment>
<organism evidence="8 9">
    <name type="scientific">Hordeum vulgare subsp. vulgare</name>
    <name type="common">Domesticated barley</name>
    <dbReference type="NCBI Taxonomy" id="112509"/>
    <lineage>
        <taxon>Eukaryota</taxon>
        <taxon>Viridiplantae</taxon>
        <taxon>Streptophyta</taxon>
        <taxon>Embryophyta</taxon>
        <taxon>Tracheophyta</taxon>
        <taxon>Spermatophyta</taxon>
        <taxon>Magnoliopsida</taxon>
        <taxon>Liliopsida</taxon>
        <taxon>Poales</taxon>
        <taxon>Poaceae</taxon>
        <taxon>BOP clade</taxon>
        <taxon>Pooideae</taxon>
        <taxon>Triticodae</taxon>
        <taxon>Triticeae</taxon>
        <taxon>Hordeinae</taxon>
        <taxon>Hordeum</taxon>
    </lineage>
</organism>
<comment type="function">
    <text evidence="1">Thionins are small plant proteins which are toxic to animal cells. They seem to exert their toxic effect at the level of the cell membrane. Their precise function is not known.</text>
</comment>
<dbReference type="GO" id="GO:0006952">
    <property type="term" value="P:defense response"/>
    <property type="evidence" value="ECO:0007669"/>
    <property type="project" value="UniProtKB-KW"/>
</dbReference>
<dbReference type="Pfam" id="PF00321">
    <property type="entry name" value="Thionin"/>
    <property type="match status" value="1"/>
</dbReference>
<evidence type="ECO:0000313" key="9">
    <source>
        <dbReference type="Proteomes" id="UP000011116"/>
    </source>
</evidence>
<dbReference type="SMR" id="M0W8Y0"/>
<dbReference type="InterPro" id="IPR001010">
    <property type="entry name" value="Thionin"/>
</dbReference>
<evidence type="ECO:0000256" key="3">
    <source>
        <dbReference type="ARBA" id="ARBA00022525"/>
    </source>
</evidence>
<keyword evidence="4" id="KW-0732">Signal</keyword>
<evidence type="ECO:0000313" key="8">
    <source>
        <dbReference type="EnsemblPlants" id="HORVU.MOREX.r3.5HG0445750.1.CDS1"/>
    </source>
</evidence>
<dbReference type="EnsemblPlants" id="HORVU.MOREX.r3.5HG0445750.1">
    <property type="protein sequence ID" value="HORVU.MOREX.r3.5HG0445750.1.CDS1"/>
    <property type="gene ID" value="HORVU.MOREX.r3.5HG0445750"/>
</dbReference>
<evidence type="ECO:0000256" key="2">
    <source>
        <dbReference type="ARBA" id="ARBA00004613"/>
    </source>
</evidence>
<dbReference type="PANTHER" id="PTHR33920">
    <property type="entry name" value="THIONIN-2.1-RELATED"/>
    <property type="match status" value="1"/>
</dbReference>
<keyword evidence="6" id="KW-1015">Disulfide bond</keyword>
<dbReference type="PROSITE" id="PS00271">
    <property type="entry name" value="THIONIN"/>
    <property type="match status" value="1"/>
</dbReference>
<dbReference type="PaxDb" id="4513-MLOC_45104.1"/>
<accession>M0W8Y0</accession>
<dbReference type="Gramene" id="HORVU.MOREX.r3.5HG0445750.1">
    <property type="protein sequence ID" value="HORVU.MOREX.r3.5HG0445750.1.CDS1"/>
    <property type="gene ID" value="HORVU.MOREX.r3.5HG0445750"/>
</dbReference>
<dbReference type="ExpressionAtlas" id="M0W8Y0">
    <property type="expression patterns" value="baseline and differential"/>
</dbReference>
<keyword evidence="5" id="KW-0611">Plant defense</keyword>
<evidence type="ECO:0000256" key="5">
    <source>
        <dbReference type="ARBA" id="ARBA00022821"/>
    </source>
</evidence>
<proteinExistence type="inferred from homology"/>
<reference evidence="8" key="3">
    <citation type="submission" date="2022-01" db="UniProtKB">
        <authorList>
            <consortium name="EnsemblPlants"/>
        </authorList>
    </citation>
    <scope>IDENTIFICATION</scope>
    <source>
        <strain evidence="8">subsp. vulgare</strain>
    </source>
</reference>
<evidence type="ECO:0000256" key="6">
    <source>
        <dbReference type="ARBA" id="ARBA00023157"/>
    </source>
</evidence>
<dbReference type="Gene3D" id="3.30.1350.10">
    <property type="entry name" value="Thionin-like"/>
    <property type="match status" value="1"/>
</dbReference>
<comment type="subcellular location">
    <subcellularLocation>
        <location evidence="2">Secreted</location>
    </subcellularLocation>
</comment>
<name>M0W8Y0_HORVV</name>
<evidence type="ECO:0000256" key="7">
    <source>
        <dbReference type="ARBA" id="ARBA00043965"/>
    </source>
</evidence>
<reference evidence="8" key="2">
    <citation type="submission" date="2020-10" db="EMBL/GenBank/DDBJ databases">
        <authorList>
            <person name="Scholz U."/>
            <person name="Mascher M."/>
            <person name="Fiebig A."/>
        </authorList>
    </citation>
    <scope>NUCLEOTIDE SEQUENCE [LARGE SCALE GENOMIC DNA]</scope>
    <source>
        <strain evidence="8">cv. Morex</strain>
    </source>
</reference>
<dbReference type="GO" id="GO:0005576">
    <property type="term" value="C:extracellular region"/>
    <property type="evidence" value="ECO:0007669"/>
    <property type="project" value="UniProtKB-SubCell"/>
</dbReference>
<evidence type="ECO:0000256" key="4">
    <source>
        <dbReference type="ARBA" id="ARBA00022729"/>
    </source>
</evidence>
<evidence type="ECO:0000256" key="1">
    <source>
        <dbReference type="ARBA" id="ARBA00002847"/>
    </source>
</evidence>
<protein>
    <submittedName>
        <fullName evidence="8">Uncharacterized protein</fullName>
    </submittedName>
</protein>
<dbReference type="PANTHER" id="PTHR33920:SF3">
    <property type="entry name" value="ACIDIC PROTEIN"/>
    <property type="match status" value="1"/>
</dbReference>
<dbReference type="SUPFAM" id="SSF57429">
    <property type="entry name" value="Crambin-like"/>
    <property type="match status" value="1"/>
</dbReference>
<dbReference type="PRINTS" id="PR00287">
    <property type="entry name" value="THIONIN"/>
</dbReference>
<reference evidence="9" key="1">
    <citation type="journal article" date="2012" name="Nature">
        <title>A physical, genetic and functional sequence assembly of the barley genome.</title>
        <authorList>
            <consortium name="The International Barley Genome Sequencing Consortium"/>
            <person name="Mayer K.F."/>
            <person name="Waugh R."/>
            <person name="Brown J.W."/>
            <person name="Schulman A."/>
            <person name="Langridge P."/>
            <person name="Platzer M."/>
            <person name="Fincher G.B."/>
            <person name="Muehlbauer G.J."/>
            <person name="Sato K."/>
            <person name="Close T.J."/>
            <person name="Wise R.P."/>
            <person name="Stein N."/>
        </authorList>
    </citation>
    <scope>NUCLEOTIDE SEQUENCE [LARGE SCALE GENOMIC DNA]</scope>
    <source>
        <strain evidence="9">cv. Morex</strain>
    </source>
</reference>
<keyword evidence="9" id="KW-1185">Reference proteome</keyword>
<dbReference type="Gramene" id="HORVU.MOREX.r2.5HG0369180.1">
    <property type="protein sequence ID" value="HORVU.MOREX.r2.5HG0369180.1.CDS.1"/>
    <property type="gene ID" value="HORVU.MOREX.r2.5HG0369180"/>
</dbReference>
<keyword evidence="3" id="KW-0964">Secreted</keyword>
<dbReference type="AlphaFoldDB" id="M0W8Y0"/>
<dbReference type="Proteomes" id="UP000011116">
    <property type="component" value="Chromosome 5H"/>
</dbReference>
<dbReference type="InterPro" id="IPR036391">
    <property type="entry name" value="Thionin-like_sf"/>
</dbReference>
<sequence length="87" mass="10036">MTGWMRVSIQQAQIKACRVCCCSIEGRNCYNRCRIDGDSRETCAGTCACKFLDKCISPCHRFNLYTDAGKLLIFLLYFPFLFVVYVR</sequence>